<keyword evidence="1 2" id="KW-0175">Coiled coil</keyword>
<dbReference type="Pfam" id="PF06428">
    <property type="entry name" value="Sec2p"/>
    <property type="match status" value="1"/>
</dbReference>
<evidence type="ECO:0000259" key="4">
    <source>
        <dbReference type="Pfam" id="PF06428"/>
    </source>
</evidence>
<dbReference type="SUPFAM" id="SSF144284">
    <property type="entry name" value="Sec2 N-terminal region"/>
    <property type="match status" value="1"/>
</dbReference>
<keyword evidence="6" id="KW-1185">Reference proteome</keyword>
<feature type="region of interest" description="Disordered" evidence="3">
    <location>
        <begin position="123"/>
        <end position="154"/>
    </location>
</feature>
<feature type="region of interest" description="Disordered" evidence="3">
    <location>
        <begin position="78"/>
        <end position="106"/>
    </location>
</feature>
<comment type="caution">
    <text evidence="5">The sequence shown here is derived from an EMBL/GenBank/DDBJ whole genome shotgun (WGS) entry which is preliminary data.</text>
</comment>
<evidence type="ECO:0000256" key="3">
    <source>
        <dbReference type="SAM" id="MobiDB-lite"/>
    </source>
</evidence>
<reference evidence="5 6" key="1">
    <citation type="submission" date="2024-01" db="EMBL/GenBank/DDBJ databases">
        <title>Complete genome of Cladobotryum mycophilum ATHUM6906.</title>
        <authorList>
            <person name="Christinaki A.C."/>
            <person name="Myridakis A.I."/>
            <person name="Kouvelis V.N."/>
        </authorList>
    </citation>
    <scope>NUCLEOTIDE SEQUENCE [LARGE SCALE GENOMIC DNA]</scope>
    <source>
        <strain evidence="5 6">ATHUM6906</strain>
    </source>
</reference>
<organism evidence="5 6">
    <name type="scientific">Cladobotryum mycophilum</name>
    <dbReference type="NCBI Taxonomy" id="491253"/>
    <lineage>
        <taxon>Eukaryota</taxon>
        <taxon>Fungi</taxon>
        <taxon>Dikarya</taxon>
        <taxon>Ascomycota</taxon>
        <taxon>Pezizomycotina</taxon>
        <taxon>Sordariomycetes</taxon>
        <taxon>Hypocreomycetidae</taxon>
        <taxon>Hypocreales</taxon>
        <taxon>Hypocreaceae</taxon>
        <taxon>Cladobotryum</taxon>
    </lineage>
</organism>
<dbReference type="PANTHER" id="PTHR14430:SF4">
    <property type="entry name" value="GDP_GTP EXCHANGE FACTOR SEC2 N-TERMINAL DOMAIN-CONTAINING PROTEIN"/>
    <property type="match status" value="1"/>
</dbReference>
<evidence type="ECO:0000256" key="2">
    <source>
        <dbReference type="SAM" id="Coils"/>
    </source>
</evidence>
<protein>
    <recommendedName>
        <fullName evidence="4">GDP/GTP exchange factor Sec2 N-terminal domain-containing protein</fullName>
    </recommendedName>
</protein>
<dbReference type="Proteomes" id="UP001338125">
    <property type="component" value="Unassembled WGS sequence"/>
</dbReference>
<evidence type="ECO:0000313" key="5">
    <source>
        <dbReference type="EMBL" id="KAK5993355.1"/>
    </source>
</evidence>
<feature type="coiled-coil region" evidence="2">
    <location>
        <begin position="154"/>
        <end position="245"/>
    </location>
</feature>
<feature type="domain" description="GDP/GTP exchange factor Sec2 N-terminal" evidence="4">
    <location>
        <begin position="139"/>
        <end position="230"/>
    </location>
</feature>
<accession>A0ABR0SMG7</accession>
<evidence type="ECO:0000256" key="1">
    <source>
        <dbReference type="ARBA" id="ARBA00023054"/>
    </source>
</evidence>
<dbReference type="InterPro" id="IPR040351">
    <property type="entry name" value="RAB3IL/RAB3IP/Sec2"/>
</dbReference>
<feature type="compositionally biased region" description="Low complexity" evidence="3">
    <location>
        <begin position="135"/>
        <end position="147"/>
    </location>
</feature>
<evidence type="ECO:0000313" key="6">
    <source>
        <dbReference type="Proteomes" id="UP001338125"/>
    </source>
</evidence>
<name>A0ABR0SMG7_9HYPO</name>
<dbReference type="EMBL" id="JAVFKD010000012">
    <property type="protein sequence ID" value="KAK5993355.1"/>
    <property type="molecule type" value="Genomic_DNA"/>
</dbReference>
<dbReference type="InterPro" id="IPR009449">
    <property type="entry name" value="Sec2_N"/>
</dbReference>
<proteinExistence type="predicted"/>
<sequence length="251" mass="27679">MSPTMVVASTTTTILADRPSCCPSCGFNITPLENDPSTRLLEAQARIAELETQVCLLNQRAKAAIDRWSDYEAELTKLRAQVPPPSATTSPRPDSSSAQSPTRASLFQSGASRLSALVYPRSWQASHAPRTSTESVSTSAAQSLSSAHPTSPTQDDLLEALEREQSLRREAENRLSATSREVEELSAALFEQANEMVADERRARAKLEQRVGELEKRDADKKRRLDRLETSMDRIERVRNLLQESQGATPA</sequence>
<dbReference type="Gene3D" id="6.10.140.910">
    <property type="match status" value="1"/>
</dbReference>
<gene>
    <name evidence="5" type="ORF">PT974_06785</name>
</gene>
<feature type="compositionally biased region" description="Polar residues" evidence="3">
    <location>
        <begin position="123"/>
        <end position="134"/>
    </location>
</feature>
<feature type="compositionally biased region" description="Polar residues" evidence="3">
    <location>
        <begin position="87"/>
        <end position="106"/>
    </location>
</feature>
<dbReference type="PANTHER" id="PTHR14430">
    <property type="entry name" value="RABIN3-RELATED"/>
    <property type="match status" value="1"/>
</dbReference>